<dbReference type="EMBL" id="KE647183">
    <property type="protein sequence ID" value="EQB61039.1"/>
    <property type="molecule type" value="Genomic_DNA"/>
</dbReference>
<evidence type="ECO:0000313" key="4">
    <source>
        <dbReference type="Proteomes" id="UP000053780"/>
    </source>
</evidence>
<dbReference type="PANTHER" id="PTHR10971">
    <property type="entry name" value="MRNA EXPORT FACTOR AND BUB3"/>
    <property type="match status" value="1"/>
</dbReference>
<dbReference type="AlphaFoldDB" id="T0L960"/>
<name>T0L960_9MICR</name>
<dbReference type="InterPro" id="IPR015943">
    <property type="entry name" value="WD40/YVTN_repeat-like_dom_sf"/>
</dbReference>
<evidence type="ECO:0000256" key="1">
    <source>
        <dbReference type="ARBA" id="ARBA00022574"/>
    </source>
</evidence>
<dbReference type="Proteomes" id="UP000053780">
    <property type="component" value="Unassembled WGS sequence"/>
</dbReference>
<evidence type="ECO:0000313" key="3">
    <source>
        <dbReference type="EMBL" id="EQB61039.1"/>
    </source>
</evidence>
<organism evidence="3 4">
    <name type="scientific">Vairimorpha apis BRL 01</name>
    <dbReference type="NCBI Taxonomy" id="1037528"/>
    <lineage>
        <taxon>Eukaryota</taxon>
        <taxon>Fungi</taxon>
        <taxon>Fungi incertae sedis</taxon>
        <taxon>Microsporidia</taxon>
        <taxon>Nosematidae</taxon>
        <taxon>Vairimorpha</taxon>
    </lineage>
</organism>
<keyword evidence="4" id="KW-1185">Reference proteome</keyword>
<dbReference type="Pfam" id="PF00400">
    <property type="entry name" value="WD40"/>
    <property type="match status" value="4"/>
</dbReference>
<dbReference type="HOGENOM" id="CLU_038526_1_0_1"/>
<dbReference type="OrthoDB" id="256303at2759"/>
<reference evidence="3 4" key="1">
    <citation type="journal article" date="2013" name="BMC Genomics">
        <title>Genome sequencing and comparative genomics of honey bee microsporidia, Nosema apis reveal novel insights into host-parasite interactions.</title>
        <authorList>
            <person name="Chen Yp."/>
            <person name="Pettis J.S."/>
            <person name="Zhao Y."/>
            <person name="Liu X."/>
            <person name="Tallon L.J."/>
            <person name="Sadzewicz L.D."/>
            <person name="Li R."/>
            <person name="Zheng H."/>
            <person name="Huang S."/>
            <person name="Zhang X."/>
            <person name="Hamilton M.C."/>
            <person name="Pernal S.F."/>
            <person name="Melathopoulos A.P."/>
            <person name="Yan X."/>
            <person name="Evans J.D."/>
        </authorList>
    </citation>
    <scope>NUCLEOTIDE SEQUENCE [LARGE SCALE GENOMIC DNA]</scope>
    <source>
        <strain evidence="3 4">BRL 01</strain>
    </source>
</reference>
<proteinExistence type="predicted"/>
<dbReference type="VEuPathDB" id="MicrosporidiaDB:NAPIS_ORF01376"/>
<dbReference type="InterPro" id="IPR036322">
    <property type="entry name" value="WD40_repeat_dom_sf"/>
</dbReference>
<dbReference type="SMART" id="SM00320">
    <property type="entry name" value="WD40"/>
    <property type="match status" value="5"/>
</dbReference>
<keyword evidence="1" id="KW-0853">WD repeat</keyword>
<keyword evidence="2" id="KW-0677">Repeat</keyword>
<dbReference type="Gene3D" id="2.130.10.10">
    <property type="entry name" value="YVTN repeat-like/Quinoprotein amine dehydrogenase"/>
    <property type="match status" value="1"/>
</dbReference>
<evidence type="ECO:0000256" key="2">
    <source>
        <dbReference type="ARBA" id="ARBA00022737"/>
    </source>
</evidence>
<dbReference type="SUPFAM" id="SSF50978">
    <property type="entry name" value="WD40 repeat-like"/>
    <property type="match status" value="1"/>
</dbReference>
<gene>
    <name evidence="3" type="ORF">NAPIS_ORF01376</name>
</gene>
<sequence>MNSSMVKITEIPNPPSDTISEIQFSPTLPLFITSSWDSSLNLYNLNGLISSLKHTNPLLTCCFSKDTQSHCFTGSADGTLQFIDLEKNIMNSIKAHSDGIKSIRSFHNTIITGSWDKTIKFHDTRSAQCTKTINLEGKVYCMDIDKNMIAYGLSTNVIYSAPIDNIERTKKHQPKINYMLKSISCLDKYILVGGIDGKCELINTSVYYSSTPFRSHRKDSKVHSVNTVAMYPTNHNILATGGSNGEIIFYDNLSKIKTYTKTEDNAITSNTFSPDGKYYLYSTGEDWSKGYTGEFKRTYLKSH</sequence>
<protein>
    <submittedName>
        <fullName evidence="3">Nuclear pore complex protein</fullName>
    </submittedName>
</protein>
<accession>T0L960</accession>
<dbReference type="InterPro" id="IPR001680">
    <property type="entry name" value="WD40_rpt"/>
</dbReference>